<proteinExistence type="predicted"/>
<organism evidence="2 3">
    <name type="scientific">Bacteroides reticulotermitis</name>
    <dbReference type="NCBI Taxonomy" id="1133319"/>
    <lineage>
        <taxon>Bacteria</taxon>
        <taxon>Pseudomonadati</taxon>
        <taxon>Bacteroidota</taxon>
        <taxon>Bacteroidia</taxon>
        <taxon>Bacteroidales</taxon>
        <taxon>Bacteroidaceae</taxon>
        <taxon>Bacteroides</taxon>
    </lineage>
</organism>
<protein>
    <submittedName>
        <fullName evidence="2">Uncharacterized protein</fullName>
    </submittedName>
</protein>
<dbReference type="EMBL" id="JACIER010000019">
    <property type="protein sequence ID" value="MBB4045879.1"/>
    <property type="molecule type" value="Genomic_DNA"/>
</dbReference>
<sequence>MKQSFVVHGPSAANPPSHKRRQFTDIQQTISIKAIIKCSHYQNIALAQQPLASHPIITKKIYLNTLLTWKN</sequence>
<dbReference type="AlphaFoldDB" id="A0A840D4Z5"/>
<evidence type="ECO:0000256" key="1">
    <source>
        <dbReference type="SAM" id="MobiDB-lite"/>
    </source>
</evidence>
<keyword evidence="3" id="KW-1185">Reference proteome</keyword>
<comment type="caution">
    <text evidence="2">The sequence shown here is derived from an EMBL/GenBank/DDBJ whole genome shotgun (WGS) entry which is preliminary data.</text>
</comment>
<reference evidence="2" key="1">
    <citation type="submission" date="2020-08" db="EMBL/GenBank/DDBJ databases">
        <title>Genomic Encyclopedia of Type Strains, Phase IV (KMG-IV): sequencing the most valuable type-strain genomes for metagenomic binning, comparative biology and taxonomic classification.</title>
        <authorList>
            <person name="Goeker M."/>
        </authorList>
    </citation>
    <scope>NUCLEOTIDE SEQUENCE [LARGE SCALE GENOMIC DNA]</scope>
    <source>
        <strain evidence="2">DSM 105720</strain>
    </source>
</reference>
<evidence type="ECO:0000313" key="2">
    <source>
        <dbReference type="EMBL" id="MBB4045879.1"/>
    </source>
</evidence>
<gene>
    <name evidence="2" type="ORF">GGR06_003702</name>
</gene>
<accession>A0A840D4Z5</accession>
<name>A0A840D4Z5_9BACE</name>
<evidence type="ECO:0000313" key="3">
    <source>
        <dbReference type="Proteomes" id="UP000560658"/>
    </source>
</evidence>
<dbReference type="Proteomes" id="UP000560658">
    <property type="component" value="Unassembled WGS sequence"/>
</dbReference>
<feature type="region of interest" description="Disordered" evidence="1">
    <location>
        <begin position="1"/>
        <end position="20"/>
    </location>
</feature>